<protein>
    <submittedName>
        <fullName evidence="3">Ankyrin repeat domain-containing protein 65 isoform X2</fullName>
    </submittedName>
</protein>
<evidence type="ECO:0000256" key="1">
    <source>
        <dbReference type="SAM" id="MobiDB-lite"/>
    </source>
</evidence>
<dbReference type="CTD" id="441869"/>
<keyword evidence="2" id="KW-1185">Reference proteome</keyword>
<dbReference type="STRING" id="9755.ENSPCTP00005025847"/>
<sequence length="211" mass="22388">MTATCTGCSRDAGGDTPARTAAEAPCSARQALLPSTCTIELLALVHACEDLTMDSRVSEPREQDLTEAGAEQELRWLELGSEDAPGAGTEGPSAPQAWGRLLQAVWRGHLGLVTRLLRQGASVEERTWRCCLSTGPTQASRTGTAALHSTGLLLVDICSPSSCWPPGERRWTLGTHWASPPCTTLPGEATWRLPATSWPGARRSTLLAGST</sequence>
<dbReference type="AlphaFoldDB" id="A0A455B2X9"/>
<gene>
    <name evidence="3" type="primary">ANKRD65</name>
</gene>
<organism evidence="2 3">
    <name type="scientific">Physeter macrocephalus</name>
    <name type="common">Sperm whale</name>
    <name type="synonym">Physeter catodon</name>
    <dbReference type="NCBI Taxonomy" id="9755"/>
    <lineage>
        <taxon>Eukaryota</taxon>
        <taxon>Metazoa</taxon>
        <taxon>Chordata</taxon>
        <taxon>Craniata</taxon>
        <taxon>Vertebrata</taxon>
        <taxon>Euteleostomi</taxon>
        <taxon>Mammalia</taxon>
        <taxon>Eutheria</taxon>
        <taxon>Laurasiatheria</taxon>
        <taxon>Artiodactyla</taxon>
        <taxon>Whippomorpha</taxon>
        <taxon>Cetacea</taxon>
        <taxon>Odontoceti</taxon>
        <taxon>Physeteridae</taxon>
        <taxon>Physeter</taxon>
    </lineage>
</organism>
<evidence type="ECO:0000313" key="3">
    <source>
        <dbReference type="RefSeq" id="XP_028342889.1"/>
    </source>
</evidence>
<proteinExistence type="predicted"/>
<dbReference type="GeneID" id="102990538"/>
<name>A0A455B2X9_PHYMC</name>
<accession>A0A455B2X9</accession>
<dbReference type="Proteomes" id="UP000248484">
    <property type="component" value="Unplaced"/>
</dbReference>
<reference evidence="3" key="1">
    <citation type="submission" date="2025-08" db="UniProtKB">
        <authorList>
            <consortium name="RefSeq"/>
        </authorList>
    </citation>
    <scope>IDENTIFICATION</scope>
    <source>
        <tissue evidence="3">Muscle</tissue>
    </source>
</reference>
<feature type="region of interest" description="Disordered" evidence="1">
    <location>
        <begin position="1"/>
        <end position="20"/>
    </location>
</feature>
<dbReference type="RefSeq" id="XP_028342889.1">
    <property type="nucleotide sequence ID" value="XM_028487088.2"/>
</dbReference>
<evidence type="ECO:0000313" key="2">
    <source>
        <dbReference type="Proteomes" id="UP000248484"/>
    </source>
</evidence>